<comment type="caution">
    <text evidence="4">The sequence shown here is derived from an EMBL/GenBank/DDBJ whole genome shotgun (WGS) entry which is preliminary data.</text>
</comment>
<evidence type="ECO:0000256" key="2">
    <source>
        <dbReference type="SAM" id="MobiDB-lite"/>
    </source>
</evidence>
<reference evidence="4 5" key="1">
    <citation type="submission" date="2024-02" db="EMBL/GenBank/DDBJ databases">
        <title>Haloferula sargassicola NBRC 104335.</title>
        <authorList>
            <person name="Ichikawa N."/>
            <person name="Katano-Makiyama Y."/>
            <person name="Hidaka K."/>
        </authorList>
    </citation>
    <scope>NUCLEOTIDE SEQUENCE [LARGE SCALE GENOMIC DNA]</scope>
    <source>
        <strain evidence="4 5">NBRC 104335</strain>
    </source>
</reference>
<dbReference type="EMBL" id="BAABRI010000004">
    <property type="protein sequence ID" value="GAA5481636.1"/>
    <property type="molecule type" value="Genomic_DNA"/>
</dbReference>
<proteinExistence type="inferred from homology"/>
<evidence type="ECO:0000256" key="1">
    <source>
        <dbReference type="ARBA" id="ARBA00008791"/>
    </source>
</evidence>
<accession>A0ABP9UMR4</accession>
<dbReference type="RefSeq" id="WP_353565788.1">
    <property type="nucleotide sequence ID" value="NZ_BAABRI010000004.1"/>
</dbReference>
<comment type="similarity">
    <text evidence="1">Belongs to the universal stress protein A family.</text>
</comment>
<dbReference type="InterPro" id="IPR006015">
    <property type="entry name" value="Universal_stress_UspA"/>
</dbReference>
<name>A0ABP9UMR4_9BACT</name>
<dbReference type="CDD" id="cd00293">
    <property type="entry name" value="USP-like"/>
    <property type="match status" value="2"/>
</dbReference>
<evidence type="ECO:0000259" key="3">
    <source>
        <dbReference type="Pfam" id="PF00582"/>
    </source>
</evidence>
<sequence length="290" mass="31318">MISSKPVIAGVDLSSSSAGILRHAAHIARASGSPLIAVHVVDPARLSQHHGSGSSAAMLTDVVKRSEEILTRLAETHAAGSVVRSVVLVGRPTEQFRQLVDREHAGLLVIGANDNKRKRLGPIASRCVRTVDCDVLLLRQATSADFRKVVACVDLSVISGSVIGRAIEASSEGAELDIVHVMYPADRGCRTEMLDHDAKRGAEESRESTRRQMRRTTDGFREALDTFVHETRILESTTPSVELTCHIGDRHADLVVLGTRRHSQIGAIFLDTNAERLLHAASVSVLAVRV</sequence>
<protein>
    <recommendedName>
        <fullName evidence="3">UspA domain-containing protein</fullName>
    </recommendedName>
</protein>
<keyword evidence="5" id="KW-1185">Reference proteome</keyword>
<dbReference type="PANTHER" id="PTHR46268">
    <property type="entry name" value="STRESS RESPONSE PROTEIN NHAX"/>
    <property type="match status" value="1"/>
</dbReference>
<dbReference type="InterPro" id="IPR006016">
    <property type="entry name" value="UspA"/>
</dbReference>
<dbReference type="Proteomes" id="UP001476282">
    <property type="component" value="Unassembled WGS sequence"/>
</dbReference>
<gene>
    <name evidence="4" type="ORF">Hsar01_00847</name>
</gene>
<feature type="region of interest" description="Disordered" evidence="2">
    <location>
        <begin position="196"/>
        <end position="215"/>
    </location>
</feature>
<feature type="domain" description="UspA" evidence="3">
    <location>
        <begin position="5"/>
        <end position="139"/>
    </location>
</feature>
<dbReference type="Pfam" id="PF00582">
    <property type="entry name" value="Usp"/>
    <property type="match status" value="2"/>
</dbReference>
<evidence type="ECO:0000313" key="4">
    <source>
        <dbReference type="EMBL" id="GAA5481636.1"/>
    </source>
</evidence>
<dbReference type="SUPFAM" id="SSF52402">
    <property type="entry name" value="Adenine nucleotide alpha hydrolases-like"/>
    <property type="match status" value="2"/>
</dbReference>
<dbReference type="PANTHER" id="PTHR46268:SF6">
    <property type="entry name" value="UNIVERSAL STRESS PROTEIN UP12"/>
    <property type="match status" value="1"/>
</dbReference>
<evidence type="ECO:0000313" key="5">
    <source>
        <dbReference type="Proteomes" id="UP001476282"/>
    </source>
</evidence>
<organism evidence="4 5">
    <name type="scientific">Haloferula sargassicola</name>
    <dbReference type="NCBI Taxonomy" id="490096"/>
    <lineage>
        <taxon>Bacteria</taxon>
        <taxon>Pseudomonadati</taxon>
        <taxon>Verrucomicrobiota</taxon>
        <taxon>Verrucomicrobiia</taxon>
        <taxon>Verrucomicrobiales</taxon>
        <taxon>Verrucomicrobiaceae</taxon>
        <taxon>Haloferula</taxon>
    </lineage>
</organism>
<feature type="domain" description="UspA" evidence="3">
    <location>
        <begin position="146"/>
        <end position="289"/>
    </location>
</feature>
<dbReference type="Gene3D" id="3.40.50.620">
    <property type="entry name" value="HUPs"/>
    <property type="match status" value="2"/>
</dbReference>
<dbReference type="InterPro" id="IPR014729">
    <property type="entry name" value="Rossmann-like_a/b/a_fold"/>
</dbReference>
<dbReference type="PRINTS" id="PR01438">
    <property type="entry name" value="UNVRSLSTRESS"/>
</dbReference>